<protein>
    <recommendedName>
        <fullName evidence="3">ADP-ribosylglycohydrolase</fullName>
    </recommendedName>
</protein>
<evidence type="ECO:0008006" key="3">
    <source>
        <dbReference type="Google" id="ProtNLM"/>
    </source>
</evidence>
<accession>A0ABQ2UUA9</accession>
<evidence type="ECO:0000313" key="2">
    <source>
        <dbReference type="Proteomes" id="UP000649573"/>
    </source>
</evidence>
<reference evidence="2" key="1">
    <citation type="journal article" date="2019" name="Int. J. Syst. Evol. Microbiol.">
        <title>The Global Catalogue of Microorganisms (GCM) 10K type strain sequencing project: providing services to taxonomists for standard genome sequencing and annotation.</title>
        <authorList>
            <consortium name="The Broad Institute Genomics Platform"/>
            <consortium name="The Broad Institute Genome Sequencing Center for Infectious Disease"/>
            <person name="Wu L."/>
            <person name="Ma J."/>
        </authorList>
    </citation>
    <scope>NUCLEOTIDE SEQUENCE [LARGE SCALE GENOMIC DNA]</scope>
    <source>
        <strain evidence="2">JCM 3296</strain>
    </source>
</reference>
<comment type="caution">
    <text evidence="1">The sequence shown here is derived from an EMBL/GenBank/DDBJ whole genome shotgun (WGS) entry which is preliminary data.</text>
</comment>
<dbReference type="EMBL" id="BMRE01000024">
    <property type="protein sequence ID" value="GGU52035.1"/>
    <property type="molecule type" value="Genomic_DNA"/>
</dbReference>
<gene>
    <name evidence="1" type="ORF">GCM10010178_50980</name>
</gene>
<proteinExistence type="predicted"/>
<dbReference type="Proteomes" id="UP000649573">
    <property type="component" value="Unassembled WGS sequence"/>
</dbReference>
<organism evidence="1 2">
    <name type="scientific">Lentzea flava</name>
    <dbReference type="NCBI Taxonomy" id="103732"/>
    <lineage>
        <taxon>Bacteria</taxon>
        <taxon>Bacillati</taxon>
        <taxon>Actinomycetota</taxon>
        <taxon>Actinomycetes</taxon>
        <taxon>Pseudonocardiales</taxon>
        <taxon>Pseudonocardiaceae</taxon>
        <taxon>Lentzea</taxon>
    </lineage>
</organism>
<keyword evidence="2" id="KW-1185">Reference proteome</keyword>
<evidence type="ECO:0000313" key="1">
    <source>
        <dbReference type="EMBL" id="GGU52035.1"/>
    </source>
</evidence>
<dbReference type="SUPFAM" id="SSF101478">
    <property type="entry name" value="ADP-ribosylglycohydrolase"/>
    <property type="match status" value="1"/>
</dbReference>
<dbReference type="RefSeq" id="WP_229812939.1">
    <property type="nucleotide sequence ID" value="NZ_BMRE01000024.1"/>
</dbReference>
<dbReference type="InterPro" id="IPR036705">
    <property type="entry name" value="Ribosyl_crysJ1_sf"/>
</dbReference>
<name>A0ABQ2UUA9_9PSEU</name>
<sequence>MRVRVWTSLSDLVAGKSPRDPWEWTDEPETLTAQAIRASEVTHQHPEGIVGGDVDTTAAIVGGIVAKPPQQWVAEREDLPDRVRR</sequence>